<evidence type="ECO:0000313" key="6">
    <source>
        <dbReference type="EMBL" id="SVA08602.1"/>
    </source>
</evidence>
<dbReference type="InterPro" id="IPR000866">
    <property type="entry name" value="AhpC/TSA"/>
</dbReference>
<keyword evidence="4" id="KW-0676">Redox-active center</keyword>
<dbReference type="InterPro" id="IPR050553">
    <property type="entry name" value="Thioredoxin_ResA/DsbE_sf"/>
</dbReference>
<dbReference type="Pfam" id="PF00578">
    <property type="entry name" value="AhpC-TSA"/>
    <property type="match status" value="1"/>
</dbReference>
<evidence type="ECO:0000256" key="3">
    <source>
        <dbReference type="ARBA" id="ARBA00023157"/>
    </source>
</evidence>
<proteinExistence type="predicted"/>
<accession>A0A381SX72</accession>
<dbReference type="InterPro" id="IPR017937">
    <property type="entry name" value="Thioredoxin_CS"/>
</dbReference>
<gene>
    <name evidence="6" type="ORF">METZ01_LOCUS61456</name>
</gene>
<evidence type="ECO:0000259" key="5">
    <source>
        <dbReference type="PROSITE" id="PS51352"/>
    </source>
</evidence>
<dbReference type="GO" id="GO:0030313">
    <property type="term" value="C:cell envelope"/>
    <property type="evidence" value="ECO:0007669"/>
    <property type="project" value="UniProtKB-SubCell"/>
</dbReference>
<protein>
    <recommendedName>
        <fullName evidence="5">Thioredoxin domain-containing protein</fullName>
    </recommendedName>
</protein>
<dbReference type="PROSITE" id="PS51352">
    <property type="entry name" value="THIOREDOXIN_2"/>
    <property type="match status" value="1"/>
</dbReference>
<name>A0A381SX72_9ZZZZ</name>
<dbReference type="SUPFAM" id="SSF52833">
    <property type="entry name" value="Thioredoxin-like"/>
    <property type="match status" value="1"/>
</dbReference>
<keyword evidence="3" id="KW-1015">Disulfide bond</keyword>
<dbReference type="PANTHER" id="PTHR42852:SF6">
    <property type="entry name" value="THIOL:DISULFIDE INTERCHANGE PROTEIN DSBE"/>
    <property type="match status" value="1"/>
</dbReference>
<dbReference type="PANTHER" id="PTHR42852">
    <property type="entry name" value="THIOL:DISULFIDE INTERCHANGE PROTEIN DSBE"/>
    <property type="match status" value="1"/>
</dbReference>
<comment type="subcellular location">
    <subcellularLocation>
        <location evidence="1">Cell envelope</location>
    </subcellularLocation>
</comment>
<dbReference type="GO" id="GO:0017004">
    <property type="term" value="P:cytochrome complex assembly"/>
    <property type="evidence" value="ECO:0007669"/>
    <property type="project" value="UniProtKB-KW"/>
</dbReference>
<dbReference type="PROSITE" id="PS00194">
    <property type="entry name" value="THIOREDOXIN_1"/>
    <property type="match status" value="1"/>
</dbReference>
<dbReference type="InterPro" id="IPR013766">
    <property type="entry name" value="Thioredoxin_domain"/>
</dbReference>
<reference evidence="6" key="1">
    <citation type="submission" date="2018-05" db="EMBL/GenBank/DDBJ databases">
        <authorList>
            <person name="Lanie J.A."/>
            <person name="Ng W.-L."/>
            <person name="Kazmierczak K.M."/>
            <person name="Andrzejewski T.M."/>
            <person name="Davidsen T.M."/>
            <person name="Wayne K.J."/>
            <person name="Tettelin H."/>
            <person name="Glass J.I."/>
            <person name="Rusch D."/>
            <person name="Podicherti R."/>
            <person name="Tsui H.-C.T."/>
            <person name="Winkler M.E."/>
        </authorList>
    </citation>
    <scope>NUCLEOTIDE SEQUENCE</scope>
</reference>
<dbReference type="EMBL" id="UINC01003708">
    <property type="protein sequence ID" value="SVA08602.1"/>
    <property type="molecule type" value="Genomic_DNA"/>
</dbReference>
<dbReference type="CDD" id="cd02966">
    <property type="entry name" value="TlpA_like_family"/>
    <property type="match status" value="1"/>
</dbReference>
<evidence type="ECO:0000256" key="1">
    <source>
        <dbReference type="ARBA" id="ARBA00004196"/>
    </source>
</evidence>
<feature type="domain" description="Thioredoxin" evidence="5">
    <location>
        <begin position="39"/>
        <end position="180"/>
    </location>
</feature>
<sequence length="180" mass="20323">MKRILFYFWLFASTTLLFLVVNSAVAHQESFKAMGVVPPRNEMPAPDFTLQTSNGNSVSLSDFKGKAVLLNFWATWCVPCKKELPSMQKLYDAIKIDGVEVVAISIDRDKKDRIHQYIKNYNLTFPVLLDPGQKVRKDYFIMGLPTSYLIGADGKLKGFISGAREWNSAASKKMFSTLVQ</sequence>
<dbReference type="AlphaFoldDB" id="A0A381SX72"/>
<keyword evidence="2" id="KW-0201">Cytochrome c-type biogenesis</keyword>
<evidence type="ECO:0000256" key="4">
    <source>
        <dbReference type="ARBA" id="ARBA00023284"/>
    </source>
</evidence>
<organism evidence="6">
    <name type="scientific">marine metagenome</name>
    <dbReference type="NCBI Taxonomy" id="408172"/>
    <lineage>
        <taxon>unclassified sequences</taxon>
        <taxon>metagenomes</taxon>
        <taxon>ecological metagenomes</taxon>
    </lineage>
</organism>
<dbReference type="GO" id="GO:0016491">
    <property type="term" value="F:oxidoreductase activity"/>
    <property type="evidence" value="ECO:0007669"/>
    <property type="project" value="InterPro"/>
</dbReference>
<dbReference type="GO" id="GO:0016209">
    <property type="term" value="F:antioxidant activity"/>
    <property type="evidence" value="ECO:0007669"/>
    <property type="project" value="InterPro"/>
</dbReference>
<dbReference type="InterPro" id="IPR036249">
    <property type="entry name" value="Thioredoxin-like_sf"/>
</dbReference>
<evidence type="ECO:0000256" key="2">
    <source>
        <dbReference type="ARBA" id="ARBA00022748"/>
    </source>
</evidence>
<dbReference type="Gene3D" id="3.40.30.10">
    <property type="entry name" value="Glutaredoxin"/>
    <property type="match status" value="1"/>
</dbReference>